<proteinExistence type="predicted"/>
<accession>A8RQG6</accession>
<keyword evidence="1" id="KW-1133">Transmembrane helix</keyword>
<gene>
    <name evidence="2" type="ORF">CLOBOL_02730</name>
</gene>
<dbReference type="PaxDb" id="411902-CLOBOL_02730"/>
<protein>
    <submittedName>
        <fullName evidence="2">Uncharacterized protein</fullName>
    </submittedName>
</protein>
<sequence length="47" mass="5812">MSNKYSSCLDIQERLRGCFWYRCWYFIFSSVCEWIITFRAYLINKVA</sequence>
<keyword evidence="1" id="KW-0472">Membrane</keyword>
<reference evidence="2 3" key="1">
    <citation type="submission" date="2007-08" db="EMBL/GenBank/DDBJ databases">
        <authorList>
            <person name="Fulton L."/>
            <person name="Clifton S."/>
            <person name="Fulton B."/>
            <person name="Xu J."/>
            <person name="Minx P."/>
            <person name="Pepin K.H."/>
            <person name="Johnson M."/>
            <person name="Thiruvilangam P."/>
            <person name="Bhonagiri V."/>
            <person name="Nash W.E."/>
            <person name="Mardis E.R."/>
            <person name="Wilson R.K."/>
        </authorList>
    </citation>
    <scope>NUCLEOTIDE SEQUENCE [LARGE SCALE GENOMIC DNA]</scope>
    <source>
        <strain evidence="3">ATCC BAA-613 / DSM 15670 / CCUG 46953 / JCM 12243 / WAL 16351</strain>
    </source>
</reference>
<dbReference type="EMBL" id="ABCC02000025">
    <property type="protein sequence ID" value="EDP17030.1"/>
    <property type="molecule type" value="Genomic_DNA"/>
</dbReference>
<comment type="caution">
    <text evidence="2">The sequence shown here is derived from an EMBL/GenBank/DDBJ whole genome shotgun (WGS) entry which is preliminary data.</text>
</comment>
<organism evidence="2 3">
    <name type="scientific">Enterocloster bolteae (strain ATCC BAA-613 / DSM 15670 / CCUG 46953 / JCM 12243 / WAL 16351)</name>
    <name type="common">Clostridium bolteae</name>
    <dbReference type="NCBI Taxonomy" id="411902"/>
    <lineage>
        <taxon>Bacteria</taxon>
        <taxon>Bacillati</taxon>
        <taxon>Bacillota</taxon>
        <taxon>Clostridia</taxon>
        <taxon>Lachnospirales</taxon>
        <taxon>Lachnospiraceae</taxon>
        <taxon>Enterocloster</taxon>
    </lineage>
</organism>
<keyword evidence="1" id="KW-0812">Transmembrane</keyword>
<dbReference type="Proteomes" id="UP000005396">
    <property type="component" value="Unassembled WGS sequence"/>
</dbReference>
<feature type="transmembrane region" description="Helical" evidence="1">
    <location>
        <begin position="24"/>
        <end position="42"/>
    </location>
</feature>
<name>A8RQG6_ENTBW</name>
<dbReference type="AlphaFoldDB" id="A8RQG6"/>
<evidence type="ECO:0000256" key="1">
    <source>
        <dbReference type="SAM" id="Phobius"/>
    </source>
</evidence>
<evidence type="ECO:0000313" key="3">
    <source>
        <dbReference type="Proteomes" id="UP000005396"/>
    </source>
</evidence>
<dbReference type="HOGENOM" id="CLU_3166378_0_0_9"/>
<reference evidence="2 3" key="2">
    <citation type="submission" date="2007-09" db="EMBL/GenBank/DDBJ databases">
        <title>Draft genome sequence of Clostridium bolteae (ATCC BAA-613).</title>
        <authorList>
            <person name="Sudarsanam P."/>
            <person name="Ley R."/>
            <person name="Guruge J."/>
            <person name="Turnbaugh P.J."/>
            <person name="Mahowald M."/>
            <person name="Liep D."/>
            <person name="Gordon J."/>
        </authorList>
    </citation>
    <scope>NUCLEOTIDE SEQUENCE [LARGE SCALE GENOMIC DNA]</scope>
    <source>
        <strain evidence="3">ATCC BAA-613 / DSM 15670 / CCUG 46953 / JCM 12243 / WAL 16351</strain>
    </source>
</reference>
<evidence type="ECO:0000313" key="2">
    <source>
        <dbReference type="EMBL" id="EDP17030.1"/>
    </source>
</evidence>